<dbReference type="Pfam" id="PF00535">
    <property type="entry name" value="Glycos_transf_2"/>
    <property type="match status" value="1"/>
</dbReference>
<dbReference type="Proteomes" id="UP000216533">
    <property type="component" value="Unassembled WGS sequence"/>
</dbReference>
<evidence type="ECO:0000313" key="3">
    <source>
        <dbReference type="Proteomes" id="UP000216533"/>
    </source>
</evidence>
<reference evidence="2 3" key="1">
    <citation type="submission" date="2017-07" db="EMBL/GenBank/DDBJ databases">
        <title>Draft whole genome sequences of clinical Proprionibacteriaceae strains.</title>
        <authorList>
            <person name="Bernier A.-M."/>
            <person name="Bernard K."/>
            <person name="Domingo M.-C."/>
        </authorList>
    </citation>
    <scope>NUCLEOTIDE SEQUENCE [LARGE SCALE GENOMIC DNA]</scope>
    <source>
        <strain evidence="2 3">NML 160184</strain>
    </source>
</reference>
<protein>
    <recommendedName>
        <fullName evidence="1">Glycosyltransferase 2-like domain-containing protein</fullName>
    </recommendedName>
</protein>
<dbReference type="CDD" id="cd00761">
    <property type="entry name" value="Glyco_tranf_GTA_type"/>
    <property type="match status" value="1"/>
</dbReference>
<evidence type="ECO:0000313" key="2">
    <source>
        <dbReference type="EMBL" id="OYN87985.1"/>
    </source>
</evidence>
<accession>A0A255EEI5</accession>
<sequence length="330" mass="36273">MVGSARLEWHGRRATTKASGACDSLGLVRSGWAMVGHWTESHTYAPLRQGRVTNRRFADMVGISVVIPYYKASGTLLRALESVAAQQQLPAEVIIVDDCSGALEAERLDQIARSFTVVPVRVLHLAENGGPAVARNTGWDAAREKYVAFLDADDSWHQRKLEIQATAMERDPGLTMLATGVNALGDQEPGQSPPVIAVSARQQLLRNRFVTSSVMIRTGTTDRFRSELRYSEDNELWCRLLLTGHRCGRVASPLTNYHNSMTSRSGASGNFHAMFLGQLRAFSGLRKQRLLTIGQAAMAFGSASVRYARRRTMIAADDLKRLVRRGCSAA</sequence>
<dbReference type="PANTHER" id="PTHR43685">
    <property type="entry name" value="GLYCOSYLTRANSFERASE"/>
    <property type="match status" value="1"/>
</dbReference>
<dbReference type="InterPro" id="IPR001173">
    <property type="entry name" value="Glyco_trans_2-like"/>
</dbReference>
<dbReference type="Gene3D" id="3.90.550.10">
    <property type="entry name" value="Spore Coat Polysaccharide Biosynthesis Protein SpsA, Chain A"/>
    <property type="match status" value="1"/>
</dbReference>
<dbReference type="SUPFAM" id="SSF53448">
    <property type="entry name" value="Nucleotide-diphospho-sugar transferases"/>
    <property type="match status" value="1"/>
</dbReference>
<dbReference type="AlphaFoldDB" id="A0A255EEI5"/>
<name>A0A255EEI5_9ACTN</name>
<dbReference type="InterPro" id="IPR029044">
    <property type="entry name" value="Nucleotide-diphossugar_trans"/>
</dbReference>
<proteinExistence type="predicted"/>
<dbReference type="EMBL" id="NMVI01000015">
    <property type="protein sequence ID" value="OYN87985.1"/>
    <property type="molecule type" value="Genomic_DNA"/>
</dbReference>
<gene>
    <name evidence="2" type="ORF">CGZ92_06955</name>
</gene>
<dbReference type="PANTHER" id="PTHR43685:SF11">
    <property type="entry name" value="GLYCOSYLTRANSFERASE TAGX-RELATED"/>
    <property type="match status" value="1"/>
</dbReference>
<comment type="caution">
    <text evidence="2">The sequence shown here is derived from an EMBL/GenBank/DDBJ whole genome shotgun (WGS) entry which is preliminary data.</text>
</comment>
<feature type="domain" description="Glycosyltransferase 2-like" evidence="1">
    <location>
        <begin position="64"/>
        <end position="184"/>
    </location>
</feature>
<dbReference type="InterPro" id="IPR050834">
    <property type="entry name" value="Glycosyltransf_2"/>
</dbReference>
<evidence type="ECO:0000259" key="1">
    <source>
        <dbReference type="Pfam" id="PF00535"/>
    </source>
</evidence>
<organism evidence="2 3">
    <name type="scientific">Parenemella sanctibonifatiensis</name>
    <dbReference type="NCBI Taxonomy" id="2016505"/>
    <lineage>
        <taxon>Bacteria</taxon>
        <taxon>Bacillati</taxon>
        <taxon>Actinomycetota</taxon>
        <taxon>Actinomycetes</taxon>
        <taxon>Propionibacteriales</taxon>
        <taxon>Propionibacteriaceae</taxon>
        <taxon>Parenemella</taxon>
    </lineage>
</organism>